<proteinExistence type="inferred from homology"/>
<dbReference type="PROSITE" id="PS00012">
    <property type="entry name" value="PHOSPHOPANTETHEINE"/>
    <property type="match status" value="1"/>
</dbReference>
<protein>
    <submittedName>
        <fullName evidence="7">Amino acid adenylation domain-containing protein</fullName>
    </submittedName>
</protein>
<dbReference type="SMART" id="SM00823">
    <property type="entry name" value="PKS_PP"/>
    <property type="match status" value="1"/>
</dbReference>
<accession>A0A4R2JL98</accession>
<dbReference type="GO" id="GO:0005829">
    <property type="term" value="C:cytosol"/>
    <property type="evidence" value="ECO:0007669"/>
    <property type="project" value="TreeGrafter"/>
</dbReference>
<gene>
    <name evidence="7" type="ORF">EV192_104193</name>
</gene>
<sequence length="1106" mass="118004">MSMAGNPTPDRLTAVLSGNGTARPTLVRQSRPVLIPLSPTQRQLWILDTVAGGAERAPAAYNIPLALRLSGRLNSAALRSALGDVVTRHEVLRTVFPATESGITYLAYQVILSTFRPALPVTDISPEGLDEALATEAVRRFDLTAEPPIRCHLFTVSPDEHVLLMTIHHIAMDGWSCGPLAADLALAYTARSQGREPSFEPLAAQFADYVLWHQRVMGDERDAGSLAGSQLAFWRRALAGLPDQLELPTDRPRPAEASRRGSTVPIRLDAALHTRLTQLARSTKTSLFMVLQAGLAAMLTRLGAGTDIPLGCQVAGRGDVALADMVGCFLNTLVLRTDTSGDPAFTELLDRIRKSDLAAYANADLPFDRVVGAVNPTRSLARHPLFQIMLVLQNTSVQQFTLPGIEVTQQYVHTAGARFDMMIDFREEPGGGLGGVVEYASDLYDQVSVECFAARLVRLLRAFAADPSLAIGRPALLEPAELERMAAAWHGTDVDVELVPVQRQFDAQARRTPGGLAVACRDRELSYAELNARADDLARRIAARGVGPEKLVAVCVPRSEWLVVALLAVLKAGGAYLPIDPDYPPDRIAFILDDAAPLLALATSATATGLAKGKVPCLLLDADLAGDKQTSDGKETDSGTVTQVLPAAPAYVIYTSGSTGRPKGVVISHGALINFLGAMGERFPLKYTDRWLAVTTIAFDISNLELWLPLISGAGVVLADRDIVYDPVALSAVVKSAGVTIMQATPALWQSQFGVDPDGVMGLRMLVGGEALPSALARAMAGRAAEVANLYGPTETTIWSTTAAVPPTVGHISIGRPIWNTRVYVLDAGLQPLPSGVAGELYIAGVGLARGYLNRAALTAERFVADPFGPPGSRMYRTGDIARWQADGTLGYIGRVDHQVKVRGFRIELGEVENILATHERVAQAAVVVREDRPGDKRLVGYVVPAVPDGAAAAPLDPVGLRAFAGEMLPGYMVPGSIVVLDTLPLTPNGKLDRGALPAPELPDATSHRSPTSGTEELLCRLFAQVLGLTDVGADVGFFDLGGHSLAAIRLVSAARKAGLPLKVRDVFAHQSVGRLARAVSGRSGEQEPVQRAESGPLMRSRRWDR</sequence>
<keyword evidence="4" id="KW-0597">Phosphoprotein</keyword>
<dbReference type="Pfam" id="PF00668">
    <property type="entry name" value="Condensation"/>
    <property type="match status" value="1"/>
</dbReference>
<dbReference type="SUPFAM" id="SSF47336">
    <property type="entry name" value="ACP-like"/>
    <property type="match status" value="1"/>
</dbReference>
<evidence type="ECO:0000259" key="6">
    <source>
        <dbReference type="PROSITE" id="PS50075"/>
    </source>
</evidence>
<dbReference type="GO" id="GO:0009239">
    <property type="term" value="P:enterobactin biosynthetic process"/>
    <property type="evidence" value="ECO:0007669"/>
    <property type="project" value="TreeGrafter"/>
</dbReference>
<dbReference type="InterPro" id="IPR009081">
    <property type="entry name" value="PP-bd_ACP"/>
</dbReference>
<dbReference type="GO" id="GO:0031177">
    <property type="term" value="F:phosphopantetheine binding"/>
    <property type="evidence" value="ECO:0007669"/>
    <property type="project" value="InterPro"/>
</dbReference>
<dbReference type="Pfam" id="PF00550">
    <property type="entry name" value="PP-binding"/>
    <property type="match status" value="1"/>
</dbReference>
<evidence type="ECO:0000256" key="1">
    <source>
        <dbReference type="ARBA" id="ARBA00001957"/>
    </source>
</evidence>
<reference evidence="7 8" key="1">
    <citation type="submission" date="2019-03" db="EMBL/GenBank/DDBJ databases">
        <title>Genomic Encyclopedia of Type Strains, Phase IV (KMG-IV): sequencing the most valuable type-strain genomes for metagenomic binning, comparative biology and taxonomic classification.</title>
        <authorList>
            <person name="Goeker M."/>
        </authorList>
    </citation>
    <scope>NUCLEOTIDE SEQUENCE [LARGE SCALE GENOMIC DNA]</scope>
    <source>
        <strain evidence="7 8">DSM 45934</strain>
    </source>
</reference>
<dbReference type="EMBL" id="SLWS01000004">
    <property type="protein sequence ID" value="TCO59352.1"/>
    <property type="molecule type" value="Genomic_DNA"/>
</dbReference>
<dbReference type="InterPro" id="IPR010071">
    <property type="entry name" value="AA_adenyl_dom"/>
</dbReference>
<dbReference type="AlphaFoldDB" id="A0A4R2JL98"/>
<dbReference type="FunFam" id="3.30.300.30:FF:000010">
    <property type="entry name" value="Enterobactin synthetase component F"/>
    <property type="match status" value="1"/>
</dbReference>
<dbReference type="CDD" id="cd12116">
    <property type="entry name" value="A_NRPS_Ta1_like"/>
    <property type="match status" value="1"/>
</dbReference>
<dbReference type="InterPro" id="IPR029058">
    <property type="entry name" value="AB_hydrolase_fold"/>
</dbReference>
<dbReference type="SUPFAM" id="SSF52777">
    <property type="entry name" value="CoA-dependent acyltransferases"/>
    <property type="match status" value="2"/>
</dbReference>
<evidence type="ECO:0000256" key="2">
    <source>
        <dbReference type="ARBA" id="ARBA00006432"/>
    </source>
</evidence>
<comment type="similarity">
    <text evidence="2">Belongs to the ATP-dependent AMP-binding enzyme family.</text>
</comment>
<dbReference type="Gene3D" id="3.40.50.1820">
    <property type="entry name" value="alpha/beta hydrolase"/>
    <property type="match status" value="1"/>
</dbReference>
<dbReference type="OrthoDB" id="2472181at2"/>
<dbReference type="GO" id="GO:0043041">
    <property type="term" value="P:amino acid activation for nonribosomal peptide biosynthetic process"/>
    <property type="evidence" value="ECO:0007669"/>
    <property type="project" value="TreeGrafter"/>
</dbReference>
<dbReference type="Gene3D" id="3.30.559.10">
    <property type="entry name" value="Chloramphenicol acetyltransferase-like domain"/>
    <property type="match status" value="1"/>
</dbReference>
<dbReference type="InterPro" id="IPR020845">
    <property type="entry name" value="AMP-binding_CS"/>
</dbReference>
<dbReference type="Gene3D" id="2.30.38.10">
    <property type="entry name" value="Luciferase, Domain 3"/>
    <property type="match status" value="1"/>
</dbReference>
<comment type="cofactor">
    <cofactor evidence="1">
        <name>pantetheine 4'-phosphate</name>
        <dbReference type="ChEBI" id="CHEBI:47942"/>
    </cofactor>
</comment>
<dbReference type="PROSITE" id="PS00455">
    <property type="entry name" value="AMP_BINDING"/>
    <property type="match status" value="1"/>
</dbReference>
<organism evidence="7 8">
    <name type="scientific">Actinocrispum wychmicini</name>
    <dbReference type="NCBI Taxonomy" id="1213861"/>
    <lineage>
        <taxon>Bacteria</taxon>
        <taxon>Bacillati</taxon>
        <taxon>Actinomycetota</taxon>
        <taxon>Actinomycetes</taxon>
        <taxon>Pseudonocardiales</taxon>
        <taxon>Pseudonocardiaceae</taxon>
        <taxon>Actinocrispum</taxon>
    </lineage>
</organism>
<dbReference type="RefSeq" id="WP_132117199.1">
    <property type="nucleotide sequence ID" value="NZ_SLWS01000004.1"/>
</dbReference>
<dbReference type="FunFam" id="1.10.1200.10:FF:000005">
    <property type="entry name" value="Nonribosomal peptide synthetase 1"/>
    <property type="match status" value="1"/>
</dbReference>
<dbReference type="InterPro" id="IPR020806">
    <property type="entry name" value="PKS_PP-bd"/>
</dbReference>
<dbReference type="InterPro" id="IPR023213">
    <property type="entry name" value="CAT-like_dom_sf"/>
</dbReference>
<dbReference type="InterPro" id="IPR025110">
    <property type="entry name" value="AMP-bd_C"/>
</dbReference>
<dbReference type="InterPro" id="IPR006162">
    <property type="entry name" value="Ppantetheine_attach_site"/>
</dbReference>
<dbReference type="InterPro" id="IPR001242">
    <property type="entry name" value="Condensation_dom"/>
</dbReference>
<feature type="region of interest" description="Disordered" evidence="5">
    <location>
        <begin position="1079"/>
        <end position="1106"/>
    </location>
</feature>
<evidence type="ECO:0000256" key="4">
    <source>
        <dbReference type="ARBA" id="ARBA00022553"/>
    </source>
</evidence>
<feature type="domain" description="Carrier" evidence="6">
    <location>
        <begin position="1010"/>
        <end position="1084"/>
    </location>
</feature>
<feature type="region of interest" description="Disordered" evidence="5">
    <location>
        <begin position="992"/>
        <end position="1013"/>
    </location>
</feature>
<dbReference type="Proteomes" id="UP000295680">
    <property type="component" value="Unassembled WGS sequence"/>
</dbReference>
<dbReference type="GO" id="GO:0008610">
    <property type="term" value="P:lipid biosynthetic process"/>
    <property type="evidence" value="ECO:0007669"/>
    <property type="project" value="UniProtKB-ARBA"/>
</dbReference>
<name>A0A4R2JL98_9PSEU</name>
<dbReference type="PANTHER" id="PTHR45527">
    <property type="entry name" value="NONRIBOSOMAL PEPTIDE SYNTHETASE"/>
    <property type="match status" value="1"/>
</dbReference>
<dbReference type="Gene3D" id="3.30.300.30">
    <property type="match status" value="1"/>
</dbReference>
<dbReference type="Pfam" id="PF00501">
    <property type="entry name" value="AMP-binding"/>
    <property type="match status" value="1"/>
</dbReference>
<dbReference type="GO" id="GO:0009366">
    <property type="term" value="C:enterobactin synthetase complex"/>
    <property type="evidence" value="ECO:0007669"/>
    <property type="project" value="TreeGrafter"/>
</dbReference>
<evidence type="ECO:0000313" key="8">
    <source>
        <dbReference type="Proteomes" id="UP000295680"/>
    </source>
</evidence>
<dbReference type="PANTHER" id="PTHR45527:SF1">
    <property type="entry name" value="FATTY ACID SYNTHASE"/>
    <property type="match status" value="1"/>
</dbReference>
<dbReference type="FunFam" id="3.40.50.980:FF:000001">
    <property type="entry name" value="Non-ribosomal peptide synthetase"/>
    <property type="match status" value="1"/>
</dbReference>
<dbReference type="FunFam" id="2.30.38.10:FF:000001">
    <property type="entry name" value="Non-ribosomal peptide synthetase PvdI"/>
    <property type="match status" value="1"/>
</dbReference>
<dbReference type="SUPFAM" id="SSF56801">
    <property type="entry name" value="Acetyl-CoA synthetase-like"/>
    <property type="match status" value="1"/>
</dbReference>
<keyword evidence="3" id="KW-0596">Phosphopantetheine</keyword>
<dbReference type="FunFam" id="3.40.50.12780:FF:000012">
    <property type="entry name" value="Non-ribosomal peptide synthetase"/>
    <property type="match status" value="1"/>
</dbReference>
<dbReference type="NCBIfam" id="TIGR01733">
    <property type="entry name" value="AA-adenyl-dom"/>
    <property type="match status" value="1"/>
</dbReference>
<dbReference type="Pfam" id="PF13193">
    <property type="entry name" value="AMP-binding_C"/>
    <property type="match status" value="1"/>
</dbReference>
<dbReference type="InterPro" id="IPR045851">
    <property type="entry name" value="AMP-bd_C_sf"/>
</dbReference>
<comment type="caution">
    <text evidence="7">The sequence shown here is derived from an EMBL/GenBank/DDBJ whole genome shotgun (WGS) entry which is preliminary data.</text>
</comment>
<dbReference type="CDD" id="cd19540">
    <property type="entry name" value="LCL_NRPS-like"/>
    <property type="match status" value="1"/>
</dbReference>
<dbReference type="Gene3D" id="3.40.50.980">
    <property type="match status" value="2"/>
</dbReference>
<dbReference type="GO" id="GO:0047527">
    <property type="term" value="F:2,3-dihydroxybenzoate-serine ligase activity"/>
    <property type="evidence" value="ECO:0007669"/>
    <property type="project" value="TreeGrafter"/>
</dbReference>
<dbReference type="InterPro" id="IPR000873">
    <property type="entry name" value="AMP-dep_synth/lig_dom"/>
</dbReference>
<dbReference type="PROSITE" id="PS50075">
    <property type="entry name" value="CARRIER"/>
    <property type="match status" value="1"/>
</dbReference>
<evidence type="ECO:0000313" key="7">
    <source>
        <dbReference type="EMBL" id="TCO59352.1"/>
    </source>
</evidence>
<evidence type="ECO:0000256" key="3">
    <source>
        <dbReference type="ARBA" id="ARBA00022450"/>
    </source>
</evidence>
<evidence type="ECO:0000256" key="5">
    <source>
        <dbReference type="SAM" id="MobiDB-lite"/>
    </source>
</evidence>
<dbReference type="Gene3D" id="3.30.559.30">
    <property type="entry name" value="Nonribosomal peptide synthetase, condensation domain"/>
    <property type="match status" value="1"/>
</dbReference>
<dbReference type="InterPro" id="IPR036736">
    <property type="entry name" value="ACP-like_sf"/>
</dbReference>
<keyword evidence="8" id="KW-1185">Reference proteome</keyword>